<keyword evidence="2" id="KW-1133">Transmembrane helix</keyword>
<feature type="compositionally biased region" description="Polar residues" evidence="1">
    <location>
        <begin position="244"/>
        <end position="255"/>
    </location>
</feature>
<keyword evidence="2" id="KW-0812">Transmembrane</keyword>
<feature type="transmembrane region" description="Helical" evidence="2">
    <location>
        <begin position="127"/>
        <end position="151"/>
    </location>
</feature>
<dbReference type="Proteomes" id="UP001285441">
    <property type="component" value="Unassembled WGS sequence"/>
</dbReference>
<feature type="transmembrane region" description="Helical" evidence="2">
    <location>
        <begin position="20"/>
        <end position="44"/>
    </location>
</feature>
<reference evidence="3" key="1">
    <citation type="journal article" date="2023" name="Mol. Phylogenet. Evol.">
        <title>Genome-scale phylogeny and comparative genomics of the fungal order Sordariales.</title>
        <authorList>
            <person name="Hensen N."/>
            <person name="Bonometti L."/>
            <person name="Westerberg I."/>
            <person name="Brannstrom I.O."/>
            <person name="Guillou S."/>
            <person name="Cros-Aarteil S."/>
            <person name="Calhoun S."/>
            <person name="Haridas S."/>
            <person name="Kuo A."/>
            <person name="Mondo S."/>
            <person name="Pangilinan J."/>
            <person name="Riley R."/>
            <person name="LaButti K."/>
            <person name="Andreopoulos B."/>
            <person name="Lipzen A."/>
            <person name="Chen C."/>
            <person name="Yan M."/>
            <person name="Daum C."/>
            <person name="Ng V."/>
            <person name="Clum A."/>
            <person name="Steindorff A."/>
            <person name="Ohm R.A."/>
            <person name="Martin F."/>
            <person name="Silar P."/>
            <person name="Natvig D.O."/>
            <person name="Lalanne C."/>
            <person name="Gautier V."/>
            <person name="Ament-Velasquez S.L."/>
            <person name="Kruys A."/>
            <person name="Hutchinson M.I."/>
            <person name="Powell A.J."/>
            <person name="Barry K."/>
            <person name="Miller A.N."/>
            <person name="Grigoriev I.V."/>
            <person name="Debuchy R."/>
            <person name="Gladieux P."/>
            <person name="Hiltunen Thoren M."/>
            <person name="Johannesson H."/>
        </authorList>
    </citation>
    <scope>NUCLEOTIDE SEQUENCE</scope>
    <source>
        <strain evidence="3">CBS 232.78</strain>
    </source>
</reference>
<sequence length="328" mass="36527">MSTVDLDQILFSRAGWRLKFLIPLWMFQIAVLLCLMGIFAYRLAETFEHYEEHDKMGQLPIVEVVWEGTNVGFNLVSLVLNIMEISKQATERLTPFFMLATHAIKLTLAFAILGLDVVVYIQHTDAHYSIIALALDCGLLAATLATFMYALKTFRRLLKYEDYHMTVNSKPRVGNDGGLELGHYQTTSYFGEANTTQLDPPPPPMNISNGSEYPSQTAGFSKSEIDQAIGAEFGWSSPRGSGVDRSNSVVGSGTVLSRKAEQRQSWVSESGAGVRRDDDDDESETVRGSYDVARHQSVPGVIVSWQQEDEDDRQALLLDQGQYNNRAG</sequence>
<evidence type="ECO:0000256" key="2">
    <source>
        <dbReference type="SAM" id="Phobius"/>
    </source>
</evidence>
<accession>A0AAE0NNU2</accession>
<evidence type="ECO:0000313" key="4">
    <source>
        <dbReference type="Proteomes" id="UP001285441"/>
    </source>
</evidence>
<proteinExistence type="predicted"/>
<dbReference type="AlphaFoldDB" id="A0AAE0NNU2"/>
<organism evidence="3 4">
    <name type="scientific">Podospora didyma</name>
    <dbReference type="NCBI Taxonomy" id="330526"/>
    <lineage>
        <taxon>Eukaryota</taxon>
        <taxon>Fungi</taxon>
        <taxon>Dikarya</taxon>
        <taxon>Ascomycota</taxon>
        <taxon>Pezizomycotina</taxon>
        <taxon>Sordariomycetes</taxon>
        <taxon>Sordariomycetidae</taxon>
        <taxon>Sordariales</taxon>
        <taxon>Podosporaceae</taxon>
        <taxon>Podospora</taxon>
    </lineage>
</organism>
<feature type="compositionally biased region" description="Polar residues" evidence="1">
    <location>
        <begin position="206"/>
        <end position="219"/>
    </location>
</feature>
<feature type="region of interest" description="Disordered" evidence="1">
    <location>
        <begin position="236"/>
        <end position="292"/>
    </location>
</feature>
<comment type="caution">
    <text evidence="3">The sequence shown here is derived from an EMBL/GenBank/DDBJ whole genome shotgun (WGS) entry which is preliminary data.</text>
</comment>
<feature type="region of interest" description="Disordered" evidence="1">
    <location>
        <begin position="192"/>
        <end position="219"/>
    </location>
</feature>
<reference evidence="3" key="2">
    <citation type="submission" date="2023-06" db="EMBL/GenBank/DDBJ databases">
        <authorList>
            <consortium name="Lawrence Berkeley National Laboratory"/>
            <person name="Haridas S."/>
            <person name="Hensen N."/>
            <person name="Bonometti L."/>
            <person name="Westerberg I."/>
            <person name="Brannstrom I.O."/>
            <person name="Guillou S."/>
            <person name="Cros-Aarteil S."/>
            <person name="Calhoun S."/>
            <person name="Kuo A."/>
            <person name="Mondo S."/>
            <person name="Pangilinan J."/>
            <person name="Riley R."/>
            <person name="LaButti K."/>
            <person name="Andreopoulos B."/>
            <person name="Lipzen A."/>
            <person name="Chen C."/>
            <person name="Yanf M."/>
            <person name="Daum C."/>
            <person name="Ng V."/>
            <person name="Clum A."/>
            <person name="Steindorff A."/>
            <person name="Ohm R."/>
            <person name="Martin F."/>
            <person name="Silar P."/>
            <person name="Natvig D."/>
            <person name="Lalanne C."/>
            <person name="Gautier V."/>
            <person name="Ament-velasquez S.L."/>
            <person name="Kruys A."/>
            <person name="Hutchinson M.I."/>
            <person name="Powell A.J."/>
            <person name="Barry K."/>
            <person name="Miller A.N."/>
            <person name="Grigoriev I.V."/>
            <person name="Debuchy R."/>
            <person name="Gladieux P."/>
            <person name="Thoren M.H."/>
            <person name="Johannesson H."/>
        </authorList>
    </citation>
    <scope>NUCLEOTIDE SEQUENCE</scope>
    <source>
        <strain evidence="3">CBS 232.78</strain>
    </source>
</reference>
<gene>
    <name evidence="3" type="ORF">B0H63DRAFT_174396</name>
</gene>
<evidence type="ECO:0008006" key="5">
    <source>
        <dbReference type="Google" id="ProtNLM"/>
    </source>
</evidence>
<name>A0AAE0NNU2_9PEZI</name>
<protein>
    <recommendedName>
        <fullName evidence="5">Transmembrane protein</fullName>
    </recommendedName>
</protein>
<feature type="transmembrane region" description="Helical" evidence="2">
    <location>
        <begin position="95"/>
        <end position="121"/>
    </location>
</feature>
<evidence type="ECO:0000256" key="1">
    <source>
        <dbReference type="SAM" id="MobiDB-lite"/>
    </source>
</evidence>
<keyword evidence="4" id="KW-1185">Reference proteome</keyword>
<evidence type="ECO:0000313" key="3">
    <source>
        <dbReference type="EMBL" id="KAK3384949.1"/>
    </source>
</evidence>
<dbReference type="EMBL" id="JAULSW010000004">
    <property type="protein sequence ID" value="KAK3384949.1"/>
    <property type="molecule type" value="Genomic_DNA"/>
</dbReference>
<keyword evidence="2" id="KW-0472">Membrane</keyword>